<reference evidence="3" key="2">
    <citation type="journal article" date="2017" name="J. Anim. Genet.">
        <title>Multiple reference genome sequences of hot pepper reveal the massive evolution of plant disease resistance genes by retroduplication.</title>
        <authorList>
            <person name="Kim S."/>
            <person name="Park J."/>
            <person name="Yeom S.-I."/>
            <person name="Kim Y.-M."/>
            <person name="Seo E."/>
            <person name="Kim K.-T."/>
            <person name="Kim M.-S."/>
            <person name="Lee J.M."/>
            <person name="Cheong K."/>
            <person name="Shin H.-S."/>
            <person name="Kim S.-B."/>
            <person name="Han K."/>
            <person name="Lee J."/>
            <person name="Park M."/>
            <person name="Lee H.-A."/>
            <person name="Lee H.-Y."/>
            <person name="Lee Y."/>
            <person name="Oh S."/>
            <person name="Lee J.H."/>
            <person name="Choi E."/>
            <person name="Choi E."/>
            <person name="Lee S.E."/>
            <person name="Jeon J."/>
            <person name="Kim H."/>
            <person name="Choi G."/>
            <person name="Song H."/>
            <person name="Lee J."/>
            <person name="Lee S.-C."/>
            <person name="Kwon J.-K."/>
            <person name="Lee H.-Y."/>
            <person name="Koo N."/>
            <person name="Hong Y."/>
            <person name="Kim R.W."/>
            <person name="Kang W.-H."/>
            <person name="Huh J.H."/>
            <person name="Kang B.-C."/>
            <person name="Yang T.-J."/>
            <person name="Lee Y.-H."/>
            <person name="Bennetzen J.L."/>
            <person name="Choi D."/>
        </authorList>
    </citation>
    <scope>NUCLEOTIDE SEQUENCE [LARGE SCALE GENOMIC DNA]</scope>
    <source>
        <strain evidence="3">cv. PBC81</strain>
    </source>
</reference>
<proteinExistence type="predicted"/>
<organism evidence="2 3">
    <name type="scientific">Capsicum baccatum</name>
    <name type="common">Peruvian pepper</name>
    <dbReference type="NCBI Taxonomy" id="33114"/>
    <lineage>
        <taxon>Eukaryota</taxon>
        <taxon>Viridiplantae</taxon>
        <taxon>Streptophyta</taxon>
        <taxon>Embryophyta</taxon>
        <taxon>Tracheophyta</taxon>
        <taxon>Spermatophyta</taxon>
        <taxon>Magnoliopsida</taxon>
        <taxon>eudicotyledons</taxon>
        <taxon>Gunneridae</taxon>
        <taxon>Pentapetalae</taxon>
        <taxon>asterids</taxon>
        <taxon>lamiids</taxon>
        <taxon>Solanales</taxon>
        <taxon>Solanaceae</taxon>
        <taxon>Solanoideae</taxon>
        <taxon>Capsiceae</taxon>
        <taxon>Capsicum</taxon>
    </lineage>
</organism>
<keyword evidence="3" id="KW-1185">Reference proteome</keyword>
<reference evidence="2 3" key="1">
    <citation type="journal article" date="2017" name="Genome Biol.">
        <title>New reference genome sequences of hot pepper reveal the massive evolution of plant disease-resistance genes by retroduplication.</title>
        <authorList>
            <person name="Kim S."/>
            <person name="Park J."/>
            <person name="Yeom S.I."/>
            <person name="Kim Y.M."/>
            <person name="Seo E."/>
            <person name="Kim K.T."/>
            <person name="Kim M.S."/>
            <person name="Lee J.M."/>
            <person name="Cheong K."/>
            <person name="Shin H.S."/>
            <person name="Kim S.B."/>
            <person name="Han K."/>
            <person name="Lee J."/>
            <person name="Park M."/>
            <person name="Lee H.A."/>
            <person name="Lee H.Y."/>
            <person name="Lee Y."/>
            <person name="Oh S."/>
            <person name="Lee J.H."/>
            <person name="Choi E."/>
            <person name="Choi E."/>
            <person name="Lee S.E."/>
            <person name="Jeon J."/>
            <person name="Kim H."/>
            <person name="Choi G."/>
            <person name="Song H."/>
            <person name="Lee J."/>
            <person name="Lee S.C."/>
            <person name="Kwon J.K."/>
            <person name="Lee H.Y."/>
            <person name="Koo N."/>
            <person name="Hong Y."/>
            <person name="Kim R.W."/>
            <person name="Kang W.H."/>
            <person name="Huh J.H."/>
            <person name="Kang B.C."/>
            <person name="Yang T.J."/>
            <person name="Lee Y.H."/>
            <person name="Bennetzen J.L."/>
            <person name="Choi D."/>
        </authorList>
    </citation>
    <scope>NUCLEOTIDE SEQUENCE [LARGE SCALE GENOMIC DNA]</scope>
    <source>
        <strain evidence="3">cv. PBC81</strain>
    </source>
</reference>
<protein>
    <submittedName>
        <fullName evidence="2">Leucine-rich repeat receptor-like protein kinase IMK3</fullName>
    </submittedName>
</protein>
<sequence>MEDVGLSRLMTTNGNTNIIVTTGMLAYHTLEFSKINNSSTNMDAYSLGVIILELLIGNSPSEAIDDLNFTLWVAFIVKEKWTNEVFDVELMRDVPNIGDILLNTLKLAFHCVDPTPTTKHDTLRKATSIPWCEFCGIHGHDTRDCYHLREPVTELLNGGHLKEFLNKRVKGNYGKGTKGNSTPAGSGAPRKAIS</sequence>
<comment type="caution">
    <text evidence="2">The sequence shown here is derived from an EMBL/GenBank/DDBJ whole genome shotgun (WGS) entry which is preliminary data.</text>
</comment>
<dbReference type="EMBL" id="MLFT02000009">
    <property type="protein sequence ID" value="PHT38249.1"/>
    <property type="molecule type" value="Genomic_DNA"/>
</dbReference>
<name>A0A2G2VZ79_CAPBA</name>
<dbReference type="OrthoDB" id="1890790at2759"/>
<accession>A0A2G2VZ79</accession>
<dbReference type="Gene3D" id="1.10.510.10">
    <property type="entry name" value="Transferase(Phosphotransferase) domain 1"/>
    <property type="match status" value="1"/>
</dbReference>
<dbReference type="InterPro" id="IPR011009">
    <property type="entry name" value="Kinase-like_dom_sf"/>
</dbReference>
<evidence type="ECO:0000313" key="2">
    <source>
        <dbReference type="EMBL" id="PHT38249.1"/>
    </source>
</evidence>
<dbReference type="AlphaFoldDB" id="A0A2G2VZ79"/>
<evidence type="ECO:0000313" key="3">
    <source>
        <dbReference type="Proteomes" id="UP000224567"/>
    </source>
</evidence>
<dbReference type="PANTHER" id="PTHR48008:SF2">
    <property type="entry name" value="PROBABLY INACTIVE LEUCINE-RICH REPEAT RECEPTOR-LIKE PROTEIN KINASE IMK2"/>
    <property type="match status" value="1"/>
</dbReference>
<dbReference type="InterPro" id="IPR052451">
    <property type="entry name" value="Ser/Thr_kinase-like"/>
</dbReference>
<gene>
    <name evidence="2" type="ORF">CQW23_21822</name>
</gene>
<feature type="region of interest" description="Disordered" evidence="1">
    <location>
        <begin position="172"/>
        <end position="194"/>
    </location>
</feature>
<dbReference type="Proteomes" id="UP000224567">
    <property type="component" value="Unassembled WGS sequence"/>
</dbReference>
<dbReference type="STRING" id="33114.A0A2G2VZ79"/>
<evidence type="ECO:0000256" key="1">
    <source>
        <dbReference type="SAM" id="MobiDB-lite"/>
    </source>
</evidence>
<dbReference type="PANTHER" id="PTHR48008">
    <property type="entry name" value="LEUCINE-RICH REPEAT RECEPTOR-LIKE PROTEIN KINASE IMK3-RELATED"/>
    <property type="match status" value="1"/>
</dbReference>
<dbReference type="SUPFAM" id="SSF56112">
    <property type="entry name" value="Protein kinase-like (PK-like)"/>
    <property type="match status" value="1"/>
</dbReference>
<dbReference type="GO" id="GO:0016301">
    <property type="term" value="F:kinase activity"/>
    <property type="evidence" value="ECO:0007669"/>
    <property type="project" value="UniProtKB-KW"/>
</dbReference>